<dbReference type="GO" id="GO:0005737">
    <property type="term" value="C:cytoplasm"/>
    <property type="evidence" value="ECO:0007669"/>
    <property type="project" value="UniProtKB-SubCell"/>
</dbReference>
<evidence type="ECO:0000256" key="1">
    <source>
        <dbReference type="ARBA" id="ARBA00004496"/>
    </source>
</evidence>
<evidence type="ECO:0000313" key="4">
    <source>
        <dbReference type="EMBL" id="ACO66545.1"/>
    </source>
</evidence>
<dbReference type="Pfam" id="PF04969">
    <property type="entry name" value="CS"/>
    <property type="match status" value="1"/>
</dbReference>
<dbReference type="SUPFAM" id="SSF49764">
    <property type="entry name" value="HSP20-like chaperones"/>
    <property type="match status" value="1"/>
</dbReference>
<keyword evidence="2" id="KW-0963">Cytoplasm</keyword>
<dbReference type="AlphaFoldDB" id="C1EEJ1"/>
<name>C1EEJ1_MICCC</name>
<dbReference type="KEGG" id="mis:MICPUN_103160"/>
<dbReference type="eggNOG" id="ENOG502QR83">
    <property type="taxonomic scope" value="Eukaryota"/>
</dbReference>
<dbReference type="OMA" id="KATNWEH"/>
<dbReference type="Proteomes" id="UP000002009">
    <property type="component" value="Chromosome 11"/>
</dbReference>
<dbReference type="InParanoid" id="C1EEJ1"/>
<dbReference type="PROSITE" id="PS51203">
    <property type="entry name" value="CS"/>
    <property type="match status" value="1"/>
</dbReference>
<comment type="subcellular location">
    <subcellularLocation>
        <location evidence="1">Cytoplasm</location>
    </subcellularLocation>
</comment>
<sequence length="329" mass="36644">MSPRSSFKYVYIPADDTCPMEELSMEIPEGREMECLLDVLKDHFRNSKTVGTANEQKAIFKKQLEEHSGKTIDDNLMDIAAKMQMVQPVALLPGGKATNWEHINCYVDDRGISKGLPRNIRACGIANECGASSDIVGDAFIARIIDDEERFERHDFTLSEVSSSAPWVKRAFELNLAKHQNSGDMKEQLRAMTNMNTAADALDLQDDLPEPGPPPGAIEEGVTHPYQWTQDGEDLVVTVPNLPAETGKGDVRCDIKMKHLHLECDKAPDGERVIIDGALELCFEVIPDESSWSILANKDGTKRIEVTMTKGKDMRWPCLTRTKSAPETK</sequence>
<dbReference type="EMBL" id="CP001330">
    <property type="protein sequence ID" value="ACO66545.1"/>
    <property type="molecule type" value="Genomic_DNA"/>
</dbReference>
<dbReference type="GO" id="GO:0051082">
    <property type="term" value="F:unfolded protein binding"/>
    <property type="evidence" value="ECO:0007669"/>
    <property type="project" value="TreeGrafter"/>
</dbReference>
<dbReference type="Gene3D" id="2.60.40.790">
    <property type="match status" value="1"/>
</dbReference>
<dbReference type="CDD" id="cd06467">
    <property type="entry name" value="p23_NUDC_like"/>
    <property type="match status" value="1"/>
</dbReference>
<dbReference type="PANTHER" id="PTHR12356">
    <property type="entry name" value="NUCLEAR MOVEMENT PROTEIN NUDC"/>
    <property type="match status" value="1"/>
</dbReference>
<dbReference type="OrthoDB" id="245563at2759"/>
<dbReference type="RefSeq" id="XP_002505287.1">
    <property type="nucleotide sequence ID" value="XM_002505241.1"/>
</dbReference>
<protein>
    <recommendedName>
        <fullName evidence="3">CS domain-containing protein</fullName>
    </recommendedName>
</protein>
<dbReference type="InterPro" id="IPR037898">
    <property type="entry name" value="NudC_fam"/>
</dbReference>
<evidence type="ECO:0000259" key="3">
    <source>
        <dbReference type="PROSITE" id="PS51203"/>
    </source>
</evidence>
<evidence type="ECO:0000256" key="2">
    <source>
        <dbReference type="ARBA" id="ARBA00022490"/>
    </source>
</evidence>
<organism evidence="4 5">
    <name type="scientific">Micromonas commoda (strain RCC299 / NOUM17 / CCMP2709)</name>
    <name type="common">Picoplanktonic green alga</name>
    <dbReference type="NCBI Taxonomy" id="296587"/>
    <lineage>
        <taxon>Eukaryota</taxon>
        <taxon>Viridiplantae</taxon>
        <taxon>Chlorophyta</taxon>
        <taxon>Mamiellophyceae</taxon>
        <taxon>Mamiellales</taxon>
        <taxon>Mamiellaceae</taxon>
        <taxon>Micromonas</taxon>
    </lineage>
</organism>
<accession>C1EEJ1</accession>
<reference evidence="4 5" key="1">
    <citation type="journal article" date="2009" name="Science">
        <title>Green evolution and dynamic adaptations revealed by genomes of the marine picoeukaryotes Micromonas.</title>
        <authorList>
            <person name="Worden A.Z."/>
            <person name="Lee J.H."/>
            <person name="Mock T."/>
            <person name="Rouze P."/>
            <person name="Simmons M.P."/>
            <person name="Aerts A.L."/>
            <person name="Allen A.E."/>
            <person name="Cuvelier M.L."/>
            <person name="Derelle E."/>
            <person name="Everett M.V."/>
            <person name="Foulon E."/>
            <person name="Grimwood J."/>
            <person name="Gundlach H."/>
            <person name="Henrissat B."/>
            <person name="Napoli C."/>
            <person name="McDonald S.M."/>
            <person name="Parker M.S."/>
            <person name="Rombauts S."/>
            <person name="Salamov A."/>
            <person name="Von Dassow P."/>
            <person name="Badger J.H."/>
            <person name="Coutinho P.M."/>
            <person name="Demir E."/>
            <person name="Dubchak I."/>
            <person name="Gentemann C."/>
            <person name="Eikrem W."/>
            <person name="Gready J.E."/>
            <person name="John U."/>
            <person name="Lanier W."/>
            <person name="Lindquist E.A."/>
            <person name="Lucas S."/>
            <person name="Mayer K.F."/>
            <person name="Moreau H."/>
            <person name="Not F."/>
            <person name="Otillar R."/>
            <person name="Panaud O."/>
            <person name="Pangilinan J."/>
            <person name="Paulsen I."/>
            <person name="Piegu B."/>
            <person name="Poliakov A."/>
            <person name="Robbens S."/>
            <person name="Schmutz J."/>
            <person name="Toulza E."/>
            <person name="Wyss T."/>
            <person name="Zelensky A."/>
            <person name="Zhou K."/>
            <person name="Armbrust E.V."/>
            <person name="Bhattacharya D."/>
            <person name="Goodenough U.W."/>
            <person name="Van de Peer Y."/>
            <person name="Grigoriev I.V."/>
        </authorList>
    </citation>
    <scope>NUCLEOTIDE SEQUENCE [LARGE SCALE GENOMIC DNA]</scope>
    <source>
        <strain evidence="5">RCC299 / NOUM17</strain>
    </source>
</reference>
<keyword evidence="5" id="KW-1185">Reference proteome</keyword>
<evidence type="ECO:0000313" key="5">
    <source>
        <dbReference type="Proteomes" id="UP000002009"/>
    </source>
</evidence>
<dbReference type="PANTHER" id="PTHR12356:SF3">
    <property type="entry name" value="NUCLEAR MIGRATION PROTEIN NUDC"/>
    <property type="match status" value="1"/>
</dbReference>
<feature type="domain" description="CS" evidence="3">
    <location>
        <begin position="221"/>
        <end position="320"/>
    </location>
</feature>
<dbReference type="GO" id="GO:0006457">
    <property type="term" value="P:protein folding"/>
    <property type="evidence" value="ECO:0007669"/>
    <property type="project" value="TreeGrafter"/>
</dbReference>
<dbReference type="GeneID" id="8247408"/>
<dbReference type="InterPro" id="IPR007052">
    <property type="entry name" value="CS_dom"/>
</dbReference>
<proteinExistence type="predicted"/>
<dbReference type="InterPro" id="IPR008978">
    <property type="entry name" value="HSP20-like_chaperone"/>
</dbReference>
<gene>
    <name evidence="4" type="ORF">MICPUN_103160</name>
</gene>